<sequence length="304" mass="32800">MEKCWFALTQTTYPPPSLESMRLGTPDAPLSLGHLIPNLRHLDQVINPSAIEPFPRAMYINGPFKMADFAWKDDQNTNVSVLARAAAPLLGAVPGVEASGTLGGLFRRRVERWWEFECLETYTVNPTRAYIDRVLAAEEVRGHIERVKMLGGWTVFMVTGLAVARGRTGFGVRVERGTGGVLGVDVGVPGVVNVGPEVDIMATSTKQSGGTHMNDFVWAVKVAKIHVKHGLQKDWTIATLTGKDSWINQRAIMSFSEKKEDAGSEAAVAAVAAVVKAHGLDDCEVLGDSGLASGAIFVSPSMQE</sequence>
<dbReference type="EMBL" id="JAUIQD010000009">
    <property type="protein sequence ID" value="KAK3339885.1"/>
    <property type="molecule type" value="Genomic_DNA"/>
</dbReference>
<dbReference type="AlphaFoldDB" id="A0AAJ0M7V8"/>
<reference evidence="1" key="2">
    <citation type="submission" date="2023-06" db="EMBL/GenBank/DDBJ databases">
        <authorList>
            <consortium name="Lawrence Berkeley National Laboratory"/>
            <person name="Haridas S."/>
            <person name="Hensen N."/>
            <person name="Bonometti L."/>
            <person name="Westerberg I."/>
            <person name="Brannstrom I.O."/>
            <person name="Guillou S."/>
            <person name="Cros-Aarteil S."/>
            <person name="Calhoun S."/>
            <person name="Kuo A."/>
            <person name="Mondo S."/>
            <person name="Pangilinan J."/>
            <person name="Riley R."/>
            <person name="Labutti K."/>
            <person name="Andreopoulos B."/>
            <person name="Lipzen A."/>
            <person name="Chen C."/>
            <person name="Yanf M."/>
            <person name="Daum C."/>
            <person name="Ng V."/>
            <person name="Clum A."/>
            <person name="Steindorff A."/>
            <person name="Ohm R."/>
            <person name="Martin F."/>
            <person name="Silar P."/>
            <person name="Natvig D."/>
            <person name="Lalanne C."/>
            <person name="Gautier V."/>
            <person name="Ament-Velasquez S.L."/>
            <person name="Kruys A."/>
            <person name="Hutchinson M.I."/>
            <person name="Powell A.J."/>
            <person name="Barry K."/>
            <person name="Miller A.N."/>
            <person name="Grigoriev I.V."/>
            <person name="Debuchy R."/>
            <person name="Gladieux P."/>
            <person name="Thoren M.H."/>
            <person name="Johannesson H."/>
        </authorList>
    </citation>
    <scope>NUCLEOTIDE SEQUENCE</scope>
    <source>
        <strain evidence="1">CBS 955.72</strain>
    </source>
</reference>
<evidence type="ECO:0000313" key="1">
    <source>
        <dbReference type="EMBL" id="KAK3339885.1"/>
    </source>
</evidence>
<keyword evidence="2" id="KW-1185">Reference proteome</keyword>
<organism evidence="1 2">
    <name type="scientific">Lasiosphaeria hispida</name>
    <dbReference type="NCBI Taxonomy" id="260671"/>
    <lineage>
        <taxon>Eukaryota</taxon>
        <taxon>Fungi</taxon>
        <taxon>Dikarya</taxon>
        <taxon>Ascomycota</taxon>
        <taxon>Pezizomycotina</taxon>
        <taxon>Sordariomycetes</taxon>
        <taxon>Sordariomycetidae</taxon>
        <taxon>Sordariales</taxon>
        <taxon>Lasiosphaeriaceae</taxon>
        <taxon>Lasiosphaeria</taxon>
    </lineage>
</organism>
<gene>
    <name evidence="1" type="ORF">B0T25DRAFT_364479</name>
</gene>
<proteinExistence type="predicted"/>
<comment type="caution">
    <text evidence="1">The sequence shown here is derived from an EMBL/GenBank/DDBJ whole genome shotgun (WGS) entry which is preliminary data.</text>
</comment>
<reference evidence="1" key="1">
    <citation type="journal article" date="2023" name="Mol. Phylogenet. Evol.">
        <title>Genome-scale phylogeny and comparative genomics of the fungal order Sordariales.</title>
        <authorList>
            <person name="Hensen N."/>
            <person name="Bonometti L."/>
            <person name="Westerberg I."/>
            <person name="Brannstrom I.O."/>
            <person name="Guillou S."/>
            <person name="Cros-Aarteil S."/>
            <person name="Calhoun S."/>
            <person name="Haridas S."/>
            <person name="Kuo A."/>
            <person name="Mondo S."/>
            <person name="Pangilinan J."/>
            <person name="Riley R."/>
            <person name="LaButti K."/>
            <person name="Andreopoulos B."/>
            <person name="Lipzen A."/>
            <person name="Chen C."/>
            <person name="Yan M."/>
            <person name="Daum C."/>
            <person name="Ng V."/>
            <person name="Clum A."/>
            <person name="Steindorff A."/>
            <person name="Ohm R.A."/>
            <person name="Martin F."/>
            <person name="Silar P."/>
            <person name="Natvig D.O."/>
            <person name="Lalanne C."/>
            <person name="Gautier V."/>
            <person name="Ament-Velasquez S.L."/>
            <person name="Kruys A."/>
            <person name="Hutchinson M.I."/>
            <person name="Powell A.J."/>
            <person name="Barry K."/>
            <person name="Miller A.N."/>
            <person name="Grigoriev I.V."/>
            <person name="Debuchy R."/>
            <person name="Gladieux P."/>
            <person name="Hiltunen Thoren M."/>
            <person name="Johannesson H."/>
        </authorList>
    </citation>
    <scope>NUCLEOTIDE SEQUENCE</scope>
    <source>
        <strain evidence="1">CBS 955.72</strain>
    </source>
</reference>
<name>A0AAJ0M7V8_9PEZI</name>
<evidence type="ECO:0000313" key="2">
    <source>
        <dbReference type="Proteomes" id="UP001275084"/>
    </source>
</evidence>
<protein>
    <submittedName>
        <fullName evidence="1">Uncharacterized protein</fullName>
    </submittedName>
</protein>
<accession>A0AAJ0M7V8</accession>
<dbReference type="Proteomes" id="UP001275084">
    <property type="component" value="Unassembled WGS sequence"/>
</dbReference>